<sequence length="301" mass="32829">MMQIGKKEMNFTMHASTNRHPAPLRHEAGFTLAELLVVVAIVGVLVAIAIPTFITQLEKAEAATCESNRRSLKSMVTIEAMFNKDADQAGYLEGLLIDCMKQLGDQTNGNSLCPKKGSYSIQGNLETGGIAVKCSIHGLGMDEELYLGILDFDGSWYHQKDENGNDLVDEYGNVLKGDSGIRIAYAIKNGLKEWPSVEGIGKNNKTGTLYIEFKSLEANSSSAFLYAGTNPDPRKNDWTAYYICDNNGLLGESSKGQWYQVPNGVGIGQSTSDARAKMLEILQQNQNNKVNLVNGKFEAAS</sequence>
<proteinExistence type="predicted"/>
<evidence type="ECO:0000313" key="8">
    <source>
        <dbReference type="Proteomes" id="UP001232750"/>
    </source>
</evidence>
<dbReference type="InterPro" id="IPR012902">
    <property type="entry name" value="N_methyl_site"/>
</dbReference>
<dbReference type="Pfam" id="PF07963">
    <property type="entry name" value="N_methyl"/>
    <property type="match status" value="1"/>
</dbReference>
<keyword evidence="8" id="KW-1185">Reference proteome</keyword>
<dbReference type="PANTHER" id="PTHR30093">
    <property type="entry name" value="GENERAL SECRETION PATHWAY PROTEIN G"/>
    <property type="match status" value="1"/>
</dbReference>
<dbReference type="SUPFAM" id="SSF54523">
    <property type="entry name" value="Pili subunits"/>
    <property type="match status" value="1"/>
</dbReference>
<evidence type="ECO:0000256" key="1">
    <source>
        <dbReference type="ARBA" id="ARBA00004167"/>
    </source>
</evidence>
<dbReference type="EMBL" id="JASJEU010000008">
    <property type="protein sequence ID" value="MDJ1650099.1"/>
    <property type="molecule type" value="Genomic_DNA"/>
</dbReference>
<dbReference type="Proteomes" id="UP001232750">
    <property type="component" value="Unassembled WGS sequence"/>
</dbReference>
<dbReference type="InterPro" id="IPR045584">
    <property type="entry name" value="Pilin-like"/>
</dbReference>
<keyword evidence="5 6" id="KW-0472">Membrane</keyword>
<dbReference type="Gene3D" id="3.30.700.10">
    <property type="entry name" value="Glycoprotein, Type 4 Pilin"/>
    <property type="match status" value="1"/>
</dbReference>
<dbReference type="NCBIfam" id="TIGR02532">
    <property type="entry name" value="IV_pilin_GFxxxE"/>
    <property type="match status" value="1"/>
</dbReference>
<evidence type="ECO:0000256" key="5">
    <source>
        <dbReference type="ARBA" id="ARBA00023136"/>
    </source>
</evidence>
<reference evidence="7 8" key="1">
    <citation type="submission" date="2023-05" db="EMBL/GenBank/DDBJ databases">
        <title>Gordonibacter KGMB12511T sp. nov., isolated from faeces of healthy Korean.</title>
        <authorList>
            <person name="Kim H.S."/>
            <person name="Kim J.-S."/>
            <person name="Suh M.K."/>
            <person name="Eom M.K."/>
            <person name="Do H.E."/>
            <person name="Lee J.-S."/>
        </authorList>
    </citation>
    <scope>NUCLEOTIDE SEQUENCE [LARGE SCALE GENOMIC DNA]</scope>
    <source>
        <strain evidence="7 8">KGMB12511</strain>
    </source>
</reference>
<evidence type="ECO:0000256" key="2">
    <source>
        <dbReference type="ARBA" id="ARBA00022481"/>
    </source>
</evidence>
<accession>A0ABT7DKP5</accession>
<gene>
    <name evidence="7" type="ORF">QNJ86_04760</name>
</gene>
<evidence type="ECO:0000256" key="4">
    <source>
        <dbReference type="ARBA" id="ARBA00022989"/>
    </source>
</evidence>
<dbReference type="RefSeq" id="WP_283831449.1">
    <property type="nucleotide sequence ID" value="NZ_JASJEU010000008.1"/>
</dbReference>
<organism evidence="7 8">
    <name type="scientific">Gordonibacter faecis</name>
    <dbReference type="NCBI Taxonomy" id="3047475"/>
    <lineage>
        <taxon>Bacteria</taxon>
        <taxon>Bacillati</taxon>
        <taxon>Actinomycetota</taxon>
        <taxon>Coriobacteriia</taxon>
        <taxon>Eggerthellales</taxon>
        <taxon>Eggerthellaceae</taxon>
        <taxon>Gordonibacter</taxon>
    </lineage>
</organism>
<dbReference type="PANTHER" id="PTHR30093:SF44">
    <property type="entry name" value="TYPE II SECRETION SYSTEM CORE PROTEIN G"/>
    <property type="match status" value="1"/>
</dbReference>
<evidence type="ECO:0000313" key="7">
    <source>
        <dbReference type="EMBL" id="MDJ1650099.1"/>
    </source>
</evidence>
<protein>
    <submittedName>
        <fullName evidence="7">Prepilin-type N-terminal cleavage/methylation domain-containing protein</fullName>
    </submittedName>
</protein>
<name>A0ABT7DKP5_9ACTN</name>
<evidence type="ECO:0000256" key="6">
    <source>
        <dbReference type="SAM" id="Phobius"/>
    </source>
</evidence>
<keyword evidence="3 6" id="KW-0812">Transmembrane</keyword>
<feature type="transmembrane region" description="Helical" evidence="6">
    <location>
        <begin position="35"/>
        <end position="54"/>
    </location>
</feature>
<keyword evidence="2" id="KW-0488">Methylation</keyword>
<evidence type="ECO:0000256" key="3">
    <source>
        <dbReference type="ARBA" id="ARBA00022692"/>
    </source>
</evidence>
<keyword evidence="4 6" id="KW-1133">Transmembrane helix</keyword>
<comment type="subcellular location">
    <subcellularLocation>
        <location evidence="1">Membrane</location>
        <topology evidence="1">Single-pass membrane protein</topology>
    </subcellularLocation>
</comment>
<comment type="caution">
    <text evidence="7">The sequence shown here is derived from an EMBL/GenBank/DDBJ whole genome shotgun (WGS) entry which is preliminary data.</text>
</comment>